<feature type="transmembrane region" description="Helical" evidence="7">
    <location>
        <begin position="82"/>
        <end position="98"/>
    </location>
</feature>
<dbReference type="PANTHER" id="PTHR35007:SF1">
    <property type="entry name" value="PILUS ASSEMBLY PROTEIN"/>
    <property type="match status" value="1"/>
</dbReference>
<name>A0A0F5HVD7_BACTR</name>
<evidence type="ECO:0000313" key="9">
    <source>
        <dbReference type="EMBL" id="KKB40439.1"/>
    </source>
</evidence>
<comment type="caution">
    <text evidence="9">The sequence shown here is derived from an EMBL/GenBank/DDBJ whole genome shotgun (WGS) entry which is preliminary data.</text>
</comment>
<dbReference type="EMBL" id="JWIR02000029">
    <property type="protein sequence ID" value="KKB40439.1"/>
    <property type="molecule type" value="Genomic_DNA"/>
</dbReference>
<evidence type="ECO:0000256" key="7">
    <source>
        <dbReference type="SAM" id="Phobius"/>
    </source>
</evidence>
<dbReference type="STRING" id="1221996.QY95_01434"/>
<dbReference type="InterPro" id="IPR042094">
    <property type="entry name" value="T2SS_GspF_sf"/>
</dbReference>
<evidence type="ECO:0000259" key="8">
    <source>
        <dbReference type="Pfam" id="PF00482"/>
    </source>
</evidence>
<keyword evidence="3 7" id="KW-0812">Transmembrane</keyword>
<evidence type="ECO:0000313" key="10">
    <source>
        <dbReference type="Proteomes" id="UP000031563"/>
    </source>
</evidence>
<dbReference type="GO" id="GO:0005886">
    <property type="term" value="C:plasma membrane"/>
    <property type="evidence" value="ECO:0007669"/>
    <property type="project" value="UniProtKB-SubCell"/>
</dbReference>
<dbReference type="Pfam" id="PF00482">
    <property type="entry name" value="T2SSF"/>
    <property type="match status" value="1"/>
</dbReference>
<sequence length="308" mass="34670">MLGMLMLSFFTTCFLILLVIFSSIRSPNQEGEIDEPVSLKELLKKGNKRLKTLLVRKKDNKRNERLEQTLSLAGVPLKAEEFVVFRWFAVLISGGLFFLPSHQIVMFLIGGLLGYYLPLVWLKRKQKKRVQLFNAGMPGMLTSIIGSLKAGFSFLQSLQMVAEESDSPIKEEIGFVLKLIQYGTSMEEALIEWKKRMPSEDLDLLVEAILIQRQVGGNLAFLLEKIVDTMRARNKLENQVQTLTAQGRLSGMIIGFLPVGLGVVIYFLNPDYITPLFTHPIGQGLLIAAVISEVTGFMFIRKITTIEV</sequence>
<feature type="domain" description="Type II secretion system protein GspF" evidence="8">
    <location>
        <begin position="141"/>
        <end position="266"/>
    </location>
</feature>
<dbReference type="RefSeq" id="WP_039237587.1">
    <property type="nucleotide sequence ID" value="NZ_JWIR02000029.1"/>
</dbReference>
<feature type="transmembrane region" description="Helical" evidence="7">
    <location>
        <begin position="280"/>
        <end position="300"/>
    </location>
</feature>
<gene>
    <name evidence="9" type="ORF">QY95_01434</name>
</gene>
<dbReference type="Proteomes" id="UP000031563">
    <property type="component" value="Unassembled WGS sequence"/>
</dbReference>
<dbReference type="PANTHER" id="PTHR35007">
    <property type="entry name" value="INTEGRAL MEMBRANE PROTEIN-RELATED"/>
    <property type="match status" value="1"/>
</dbReference>
<organism evidence="9 10">
    <name type="scientific">Bacillus thermotolerans</name>
    <name type="common">Quasibacillus thermotolerans</name>
    <dbReference type="NCBI Taxonomy" id="1221996"/>
    <lineage>
        <taxon>Bacteria</taxon>
        <taxon>Bacillati</taxon>
        <taxon>Bacillota</taxon>
        <taxon>Bacilli</taxon>
        <taxon>Bacillales</taxon>
        <taxon>Bacillaceae</taxon>
        <taxon>Bacillus</taxon>
    </lineage>
</organism>
<keyword evidence="10" id="KW-1185">Reference proteome</keyword>
<keyword evidence="6" id="KW-0175">Coiled coil</keyword>
<feature type="transmembrane region" description="Helical" evidence="7">
    <location>
        <begin position="249"/>
        <end position="268"/>
    </location>
</feature>
<dbReference type="AlphaFoldDB" id="A0A0F5HVD7"/>
<dbReference type="OrthoDB" id="9803381at2"/>
<evidence type="ECO:0000256" key="2">
    <source>
        <dbReference type="ARBA" id="ARBA00022475"/>
    </source>
</evidence>
<proteinExistence type="predicted"/>
<feature type="transmembrane region" description="Helical" evidence="7">
    <location>
        <begin position="104"/>
        <end position="122"/>
    </location>
</feature>
<dbReference type="InterPro" id="IPR018076">
    <property type="entry name" value="T2SS_GspF_dom"/>
</dbReference>
<evidence type="ECO:0000256" key="4">
    <source>
        <dbReference type="ARBA" id="ARBA00022989"/>
    </source>
</evidence>
<feature type="transmembrane region" description="Helical" evidence="7">
    <location>
        <begin position="6"/>
        <end position="24"/>
    </location>
</feature>
<evidence type="ECO:0000256" key="6">
    <source>
        <dbReference type="SAM" id="Coils"/>
    </source>
</evidence>
<evidence type="ECO:0000256" key="1">
    <source>
        <dbReference type="ARBA" id="ARBA00004651"/>
    </source>
</evidence>
<feature type="coiled-coil region" evidence="6">
    <location>
        <begin position="219"/>
        <end position="246"/>
    </location>
</feature>
<comment type="subcellular location">
    <subcellularLocation>
        <location evidence="1">Cell membrane</location>
        <topology evidence="1">Multi-pass membrane protein</topology>
    </subcellularLocation>
</comment>
<evidence type="ECO:0000256" key="3">
    <source>
        <dbReference type="ARBA" id="ARBA00022692"/>
    </source>
</evidence>
<keyword evidence="5 7" id="KW-0472">Membrane</keyword>
<keyword evidence="2" id="KW-1003">Cell membrane</keyword>
<dbReference type="Gene3D" id="1.20.81.30">
    <property type="entry name" value="Type II secretion system (T2SS), domain F"/>
    <property type="match status" value="1"/>
</dbReference>
<keyword evidence="4 7" id="KW-1133">Transmembrane helix</keyword>
<protein>
    <submittedName>
        <fullName evidence="9">Flp pilus assembly protein TadB</fullName>
    </submittedName>
</protein>
<accession>A0A0F5I430</accession>
<accession>A0A0F5HVD7</accession>
<evidence type="ECO:0000256" key="5">
    <source>
        <dbReference type="ARBA" id="ARBA00023136"/>
    </source>
</evidence>
<reference evidence="9" key="1">
    <citation type="submission" date="2015-02" db="EMBL/GenBank/DDBJ databases">
        <title>Genome Assembly of Bacillaceae bacterium MTCC 8252.</title>
        <authorList>
            <person name="Verma A."/>
            <person name="Khatri I."/>
            <person name="Mual P."/>
            <person name="Subramanian S."/>
            <person name="Krishnamurthi S."/>
        </authorList>
    </citation>
    <scope>NUCLEOTIDE SEQUENCE [LARGE SCALE GENOMIC DNA]</scope>
    <source>
        <strain evidence="9">MTCC 8252</strain>
    </source>
</reference>